<keyword evidence="1" id="KW-0675">Receptor</keyword>
<dbReference type="SUPFAM" id="SSF56935">
    <property type="entry name" value="Porins"/>
    <property type="match status" value="1"/>
</dbReference>
<gene>
    <name evidence="1" type="ORF">D7Y07_09135</name>
</gene>
<dbReference type="SUPFAM" id="SSF49464">
    <property type="entry name" value="Carboxypeptidase regulatory domain-like"/>
    <property type="match status" value="1"/>
</dbReference>
<accession>A0A3L7Z7E7</accession>
<proteinExistence type="predicted"/>
<protein>
    <submittedName>
        <fullName evidence="1">TonB-dependent receptor</fullName>
    </submittedName>
</protein>
<dbReference type="Gene3D" id="2.60.40.1120">
    <property type="entry name" value="Carboxypeptidase-like, regulatory domain"/>
    <property type="match status" value="1"/>
</dbReference>
<dbReference type="AlphaFoldDB" id="A0A3L7Z7E7"/>
<dbReference type="Pfam" id="PF13715">
    <property type="entry name" value="CarbopepD_reg_2"/>
    <property type="match status" value="1"/>
</dbReference>
<dbReference type="RefSeq" id="WP_121765973.1">
    <property type="nucleotide sequence ID" value="NZ_RAZM01000023.1"/>
</dbReference>
<dbReference type="InterPro" id="IPR008969">
    <property type="entry name" value="CarboxyPept-like_regulatory"/>
</dbReference>
<dbReference type="EMBL" id="RAZM01000023">
    <property type="protein sequence ID" value="RLT80266.1"/>
    <property type="molecule type" value="Genomic_DNA"/>
</dbReference>
<name>A0A3L7Z7E7_9BACE</name>
<dbReference type="Proteomes" id="UP000267159">
    <property type="component" value="Unassembled WGS sequence"/>
</dbReference>
<organism evidence="1 2">
    <name type="scientific">Bacteroides acidifaciens</name>
    <dbReference type="NCBI Taxonomy" id="85831"/>
    <lineage>
        <taxon>Bacteria</taxon>
        <taxon>Pseudomonadati</taxon>
        <taxon>Bacteroidota</taxon>
        <taxon>Bacteroidia</taxon>
        <taxon>Bacteroidales</taxon>
        <taxon>Bacteroidaceae</taxon>
        <taxon>Bacteroides</taxon>
    </lineage>
</organism>
<dbReference type="STRING" id="1235814.GCA_000613385_01684"/>
<reference evidence="1 2" key="1">
    <citation type="submission" date="2018-09" db="EMBL/GenBank/DDBJ databases">
        <title>Murine metabolic-syndrome-specific gut microbial biobank.</title>
        <authorList>
            <person name="Liu C."/>
        </authorList>
    </citation>
    <scope>NUCLEOTIDE SEQUENCE [LARGE SCALE GENOMIC DNA]</scope>
    <source>
        <strain evidence="1 2">0.1X-D8-26</strain>
    </source>
</reference>
<sequence>MKYTVVFLVYLLTIFLFPQILYAQCSIAGKVTDLEGQPLSYISVQLLRVDSSFVTGTTTDTLGYYQFTKVSPSPYFIVFSSIGYKKQIVNANTTEKKNELPPVIMETDNIELNEVVVKGASVIRQKDRLLILPDKQQVKQAGTGYDLLYNLMIPGMEVDRIKGKVKTFGGEATLYIDGRKADYREVQSLRPRDIEKVEYFDTPSGRYADDVAAINYITRQYKSGGYVAIDGRQAMGYLNGDYNIVSKLSHGNMNYTLFAGYSMNKYKGDINDNHEYFIFPKYAIDRKTNTLDNKVKSDNQYVQLNIANQNKKRNLLAKISFVRNDAPDNFSRELLEYGGGHTMNKESSKTTNQSGNMPTIDLYGYFNLKNNQYIESSLTGTYANNSYSYNYLEDKYTTLTHTKEDIYTVRADIKYGIRWKERNALSLRIGHYHTISSSYYDGNNSSWQHLWTGQTLFYAEYNRMFKKNLTFSVSPGLSSLQYRLHNEKRISQISPRLKTNLTYRISSLHQIVFNGVLGNTQPQISQLSNAVQEIDSLIIKRGNPNLDNTIFGDVNFNYSGQFKNLNLYAALHYERVEHVNTDEFFIKDGRLINTFRSDVSAHHHEGMLSATWKVSENFRLKMDGYWSITSLFKGISDKSSSLSGLIQMDYYWKNLSCSLYGKTSSKSFSADLIHRYEPAKYGLTARWSCGNWLVEAGAESPFTKHRQWKQSVTLDAYNYTNYVTGRIYQQTGFLKVIYTHNFGKKTARDDNNTNRHINSAILKAY</sequence>
<comment type="caution">
    <text evidence="1">The sequence shown here is derived from an EMBL/GenBank/DDBJ whole genome shotgun (WGS) entry which is preliminary data.</text>
</comment>
<evidence type="ECO:0000313" key="1">
    <source>
        <dbReference type="EMBL" id="RLT80266.1"/>
    </source>
</evidence>
<evidence type="ECO:0000313" key="2">
    <source>
        <dbReference type="Proteomes" id="UP000267159"/>
    </source>
</evidence>